<dbReference type="RefSeq" id="WP_348607063.1">
    <property type="nucleotide sequence ID" value="NZ_CP157276.1"/>
</dbReference>
<dbReference type="SUPFAM" id="SSF75304">
    <property type="entry name" value="Amidase signature (AS) enzymes"/>
    <property type="match status" value="1"/>
</dbReference>
<gene>
    <name evidence="2" type="ORF">ABEU19_001132</name>
</gene>
<evidence type="ECO:0000259" key="1">
    <source>
        <dbReference type="Pfam" id="PF01425"/>
    </source>
</evidence>
<proteinExistence type="predicted"/>
<evidence type="ECO:0000313" key="2">
    <source>
        <dbReference type="EMBL" id="MFM1727671.1"/>
    </source>
</evidence>
<sequence>MPTGPNPPRLDRRSFLRVGALGTVLGGAALISGCGDDPRNPGVPPLPGGNVVADDKATWRIQGDPLLPATRSGSADGLKVAVTDLFALQGQRVGAGNPVWLGQASTETTTADAVSRLLSGGATVVGITQTIDFGFGHSGVNAAYGTPPNPAAAGRVPGGATSGAATAVARGTASVGLGPDTTGSVRIPASYQGLYGFGPTHGAVPVDGMLPLSRSLDSVGWVCSDATTLATVGDVLLPPAPDAEFEAAVTCPGLLAVADDRVQSAIRDALAQWKRSGLPALTEEDLDIAALPDWYDAVVAVQGYEAWQQHGGWVSTATGTISDEARANFLAASKVSESTYQRRLEEVRAAGRIVRDFLGPRVLLLPTTGSQAPSTKDDPGNIHLTALLRTTGLLTAVASVAGLPTATVPVKGADGIPVGLSVVGPAGRDRDVLALAEQVARTGVAAHR</sequence>
<dbReference type="PANTHER" id="PTHR46310">
    <property type="entry name" value="AMIDASE 1"/>
    <property type="match status" value="1"/>
</dbReference>
<evidence type="ECO:0000313" key="3">
    <source>
        <dbReference type="Proteomes" id="UP001629744"/>
    </source>
</evidence>
<organism evidence="2 3">
    <name type="scientific">Prescottella soli</name>
    <dbReference type="NCBI Taxonomy" id="1543852"/>
    <lineage>
        <taxon>Bacteria</taxon>
        <taxon>Bacillati</taxon>
        <taxon>Actinomycetota</taxon>
        <taxon>Actinomycetes</taxon>
        <taxon>Mycobacteriales</taxon>
        <taxon>Nocardiaceae</taxon>
        <taxon>Prescottella</taxon>
    </lineage>
</organism>
<dbReference type="EMBL" id="JBDLNU010000001">
    <property type="protein sequence ID" value="MFM1727671.1"/>
    <property type="molecule type" value="Genomic_DNA"/>
</dbReference>
<protein>
    <submittedName>
        <fullName evidence="2">Amidase family protein</fullName>
    </submittedName>
</protein>
<keyword evidence="3" id="KW-1185">Reference proteome</keyword>
<reference evidence="2 3" key="1">
    <citation type="submission" date="2023-11" db="EMBL/GenBank/DDBJ databases">
        <authorList>
            <person name="Val-Calvo J."/>
            <person name="Scortti M."/>
            <person name="Vazquez-Boland J."/>
        </authorList>
    </citation>
    <scope>NUCLEOTIDE SEQUENCE [LARGE SCALE GENOMIC DNA]</scope>
    <source>
        <strain evidence="2 3">DSM 46662</strain>
    </source>
</reference>
<feature type="domain" description="Amidase" evidence="1">
    <location>
        <begin position="73"/>
        <end position="433"/>
    </location>
</feature>
<dbReference type="Pfam" id="PF01425">
    <property type="entry name" value="Amidase"/>
    <property type="match status" value="1"/>
</dbReference>
<dbReference type="InterPro" id="IPR023631">
    <property type="entry name" value="Amidase_dom"/>
</dbReference>
<accession>A0ABW9FQ47</accession>
<comment type="caution">
    <text evidence="2">The sequence shown here is derived from an EMBL/GenBank/DDBJ whole genome shotgun (WGS) entry which is preliminary data.</text>
</comment>
<dbReference type="Gene3D" id="3.90.1300.10">
    <property type="entry name" value="Amidase signature (AS) domain"/>
    <property type="match status" value="1"/>
</dbReference>
<dbReference type="PANTHER" id="PTHR46310:SF7">
    <property type="entry name" value="AMIDASE 1"/>
    <property type="match status" value="1"/>
</dbReference>
<dbReference type="Proteomes" id="UP001629744">
    <property type="component" value="Unassembled WGS sequence"/>
</dbReference>
<name>A0ABW9FQ47_9NOCA</name>
<dbReference type="InterPro" id="IPR036928">
    <property type="entry name" value="AS_sf"/>
</dbReference>